<feature type="non-terminal residue" evidence="2">
    <location>
        <position position="1"/>
    </location>
</feature>
<dbReference type="SUPFAM" id="SSF52518">
    <property type="entry name" value="Thiamin diphosphate-binding fold (THDP-binding)"/>
    <property type="match status" value="1"/>
</dbReference>
<keyword evidence="2" id="KW-0670">Pyruvate</keyword>
<dbReference type="Gene3D" id="3.40.50.970">
    <property type="match status" value="1"/>
</dbReference>
<dbReference type="PANTHER" id="PTHR42897:SF2">
    <property type="entry name" value="PYRUVATE SYNTHASE SUBUNIT PORB"/>
    <property type="match status" value="1"/>
</dbReference>
<sequence length="106" mass="12414">IKKALEFDGPKYIQVCSPCPRGWRSDASDTVKIGRMAVETAMYPLFEMENGEIKDAKKIKDRKPVEEYLQVQGRFEHLFEKEEGEEVIEELQRFADENAERFNLDK</sequence>
<dbReference type="PANTHER" id="PTHR42897">
    <property type="entry name" value="PYRUVATE SYNTHASE SUBUNIT PORB"/>
    <property type="match status" value="1"/>
</dbReference>
<evidence type="ECO:0000313" key="3">
    <source>
        <dbReference type="Proteomes" id="UP000070633"/>
    </source>
</evidence>
<keyword evidence="1" id="KW-0560">Oxidoreductase</keyword>
<keyword evidence="3" id="KW-1185">Reference proteome</keyword>
<organism evidence="2 3">
    <name type="scientific">candidate division MSBL1 archaeon SCGC-AAA382M17</name>
    <dbReference type="NCBI Taxonomy" id="1698284"/>
    <lineage>
        <taxon>Archaea</taxon>
        <taxon>Methanobacteriati</taxon>
        <taxon>Methanobacteriota</taxon>
        <taxon>candidate division MSBL1</taxon>
    </lineage>
</organism>
<dbReference type="InterPro" id="IPR029061">
    <property type="entry name" value="THDP-binding"/>
</dbReference>
<proteinExistence type="predicted"/>
<comment type="caution">
    <text evidence="2">The sequence shown here is derived from an EMBL/GenBank/DDBJ whole genome shotgun (WGS) entry which is preliminary data.</text>
</comment>
<gene>
    <name evidence="2" type="ORF">AKJ55_01560</name>
</gene>
<dbReference type="InterPro" id="IPR051479">
    <property type="entry name" value="PorB-like"/>
</dbReference>
<dbReference type="EMBL" id="LHYI01000037">
    <property type="protein sequence ID" value="KXB07997.1"/>
    <property type="molecule type" value="Genomic_DNA"/>
</dbReference>
<dbReference type="Proteomes" id="UP000070633">
    <property type="component" value="Unassembled WGS sequence"/>
</dbReference>
<protein>
    <submittedName>
        <fullName evidence="2">Pyruvate ferredoxin oxidoreductase</fullName>
    </submittedName>
</protein>
<evidence type="ECO:0000313" key="2">
    <source>
        <dbReference type="EMBL" id="KXB07997.1"/>
    </source>
</evidence>
<evidence type="ECO:0000256" key="1">
    <source>
        <dbReference type="ARBA" id="ARBA00023002"/>
    </source>
</evidence>
<reference evidence="2 3" key="1">
    <citation type="journal article" date="2016" name="Sci. Rep.">
        <title>Metabolic traits of an uncultured archaeal lineage -MSBL1- from brine pools of the Red Sea.</title>
        <authorList>
            <person name="Mwirichia R."/>
            <person name="Alam I."/>
            <person name="Rashid M."/>
            <person name="Vinu M."/>
            <person name="Ba-Alawi W."/>
            <person name="Anthony Kamau A."/>
            <person name="Kamanda Ngugi D."/>
            <person name="Goker M."/>
            <person name="Klenk H.P."/>
            <person name="Bajic V."/>
            <person name="Stingl U."/>
        </authorList>
    </citation>
    <scope>NUCLEOTIDE SEQUENCE [LARGE SCALE GENOMIC DNA]</scope>
    <source>
        <strain evidence="2">SCGC-AAA382M17</strain>
    </source>
</reference>
<name>A0ABR5TJA7_9EURY</name>
<accession>A0ABR5TJA7</accession>